<gene>
    <name evidence="6" type="ORF">BDEG_26462</name>
</gene>
<keyword evidence="1" id="KW-0343">GTPase activation</keyword>
<dbReference type="AlphaFoldDB" id="A0A177WSG0"/>
<dbReference type="Proteomes" id="UP000077115">
    <property type="component" value="Unassembled WGS sequence"/>
</dbReference>
<reference evidence="6 7" key="1">
    <citation type="submission" date="2006-10" db="EMBL/GenBank/DDBJ databases">
        <title>The Genome Sequence of Batrachochytrium dendrobatidis JEL423.</title>
        <authorList>
            <consortium name="The Broad Institute Genome Sequencing Platform"/>
            <person name="Birren B."/>
            <person name="Lander E."/>
            <person name="Galagan J."/>
            <person name="Cuomo C."/>
            <person name="Devon K."/>
            <person name="Jaffe D."/>
            <person name="Butler J."/>
            <person name="Alvarez P."/>
            <person name="Gnerre S."/>
            <person name="Grabherr M."/>
            <person name="Kleber M."/>
            <person name="Mauceli E."/>
            <person name="Brockman W."/>
            <person name="Young S."/>
            <person name="LaButti K."/>
            <person name="Sykes S."/>
            <person name="DeCaprio D."/>
            <person name="Crawford M."/>
            <person name="Koehrsen M."/>
            <person name="Engels R."/>
            <person name="Montgomery P."/>
            <person name="Pearson M."/>
            <person name="Howarth C."/>
            <person name="Larson L."/>
            <person name="White J."/>
            <person name="O'Leary S."/>
            <person name="Kodira C."/>
            <person name="Zeng Q."/>
            <person name="Yandava C."/>
            <person name="Alvarado L."/>
            <person name="Longcore J."/>
            <person name="James T."/>
        </authorList>
    </citation>
    <scope>NUCLEOTIDE SEQUENCE [LARGE SCALE GENOMIC DNA]</scope>
    <source>
        <strain evidence="6 7">JEL423</strain>
    </source>
</reference>
<evidence type="ECO:0000313" key="7">
    <source>
        <dbReference type="Proteomes" id="UP000077115"/>
    </source>
</evidence>
<feature type="coiled-coil region" evidence="3">
    <location>
        <begin position="536"/>
        <end position="563"/>
    </location>
</feature>
<keyword evidence="2 3" id="KW-0175">Coiled coil</keyword>
<dbReference type="InterPro" id="IPR050302">
    <property type="entry name" value="Rab_GAP_TBC_domain"/>
</dbReference>
<feature type="coiled-coil region" evidence="3">
    <location>
        <begin position="614"/>
        <end position="669"/>
    </location>
</feature>
<accession>A0A177WSG0</accession>
<evidence type="ECO:0000259" key="5">
    <source>
        <dbReference type="PROSITE" id="PS50086"/>
    </source>
</evidence>
<dbReference type="GO" id="GO:0031267">
    <property type="term" value="F:small GTPase binding"/>
    <property type="evidence" value="ECO:0007669"/>
    <property type="project" value="TreeGrafter"/>
</dbReference>
<dbReference type="PANTHER" id="PTHR47219">
    <property type="entry name" value="RAB GTPASE-ACTIVATING PROTEIN 1-LIKE"/>
    <property type="match status" value="1"/>
</dbReference>
<dbReference type="SMART" id="SM00164">
    <property type="entry name" value="TBC"/>
    <property type="match status" value="1"/>
</dbReference>
<dbReference type="FunFam" id="1.10.10.750:FF:000003">
    <property type="entry name" value="GTPase activating protein (Evi5)"/>
    <property type="match status" value="1"/>
</dbReference>
<feature type="region of interest" description="Disordered" evidence="4">
    <location>
        <begin position="115"/>
        <end position="141"/>
    </location>
</feature>
<dbReference type="FunFam" id="1.10.472.80:FF:000027">
    <property type="entry name" value="GTPase activating protein (Evi5)"/>
    <property type="match status" value="1"/>
</dbReference>
<dbReference type="PANTHER" id="PTHR47219:SF9">
    <property type="entry name" value="GTPASE ACTIVATING PROTEIN AND CENTROSOME-ASSOCIATED, ISOFORM B"/>
    <property type="match status" value="1"/>
</dbReference>
<dbReference type="PROSITE" id="PS50086">
    <property type="entry name" value="TBC_RABGAP"/>
    <property type="match status" value="1"/>
</dbReference>
<dbReference type="InterPro" id="IPR000195">
    <property type="entry name" value="Rab-GAP-TBC_dom"/>
</dbReference>
<dbReference type="GO" id="GO:0005096">
    <property type="term" value="F:GTPase activator activity"/>
    <property type="evidence" value="ECO:0007669"/>
    <property type="project" value="UniProtKB-KW"/>
</dbReference>
<dbReference type="eggNOG" id="KOG1102">
    <property type="taxonomic scope" value="Eukaryota"/>
</dbReference>
<dbReference type="Gene3D" id="1.10.10.750">
    <property type="entry name" value="Ypt/Rab-GAP domain of gyp1p, domain 1"/>
    <property type="match status" value="1"/>
</dbReference>
<feature type="domain" description="Rab-GAP TBC" evidence="5">
    <location>
        <begin position="270"/>
        <end position="455"/>
    </location>
</feature>
<evidence type="ECO:0000256" key="3">
    <source>
        <dbReference type="SAM" id="Coils"/>
    </source>
</evidence>
<dbReference type="Gene3D" id="1.10.472.80">
    <property type="entry name" value="Ypt/Rab-GAP domain of gyp1p, domain 3"/>
    <property type="match status" value="1"/>
</dbReference>
<protein>
    <recommendedName>
        <fullName evidence="5">Rab-GAP TBC domain-containing protein</fullName>
    </recommendedName>
</protein>
<dbReference type="FunFam" id="1.10.8.270:FF:000001">
    <property type="entry name" value="TBC1 domain family member 1"/>
    <property type="match status" value="1"/>
</dbReference>
<dbReference type="Gene3D" id="1.10.8.270">
    <property type="entry name" value="putative rabgap domain of human tbc1 domain family member 14 like domains"/>
    <property type="match status" value="1"/>
</dbReference>
<proteinExistence type="predicted"/>
<evidence type="ECO:0000256" key="4">
    <source>
        <dbReference type="SAM" id="MobiDB-lite"/>
    </source>
</evidence>
<reference evidence="6 7" key="2">
    <citation type="submission" date="2016-05" db="EMBL/GenBank/DDBJ databases">
        <title>Lineage-specific infection strategies underlie the spectrum of fungal disease in amphibians.</title>
        <authorList>
            <person name="Cuomo C.A."/>
            <person name="Farrer R.A."/>
            <person name="James T."/>
            <person name="Longcore J."/>
            <person name="Birren B."/>
        </authorList>
    </citation>
    <scope>NUCLEOTIDE SEQUENCE [LARGE SCALE GENOMIC DNA]</scope>
    <source>
        <strain evidence="6 7">JEL423</strain>
    </source>
</reference>
<dbReference type="OrthoDB" id="295078at2759"/>
<organism evidence="6 7">
    <name type="scientific">Batrachochytrium dendrobatidis (strain JEL423)</name>
    <dbReference type="NCBI Taxonomy" id="403673"/>
    <lineage>
        <taxon>Eukaryota</taxon>
        <taxon>Fungi</taxon>
        <taxon>Fungi incertae sedis</taxon>
        <taxon>Chytridiomycota</taxon>
        <taxon>Chytridiomycota incertae sedis</taxon>
        <taxon>Chytridiomycetes</taxon>
        <taxon>Rhizophydiales</taxon>
        <taxon>Rhizophydiales incertae sedis</taxon>
        <taxon>Batrachochytrium</taxon>
    </lineage>
</organism>
<dbReference type="STRING" id="403673.A0A177WSG0"/>
<sequence length="672" mass="75139">MNNTAVSAASSFANGVEKAIRYVGSLDSIRGVSGLSASTVHNGNQVVADSDSSPTTMAASSLFSSFLTGGDGSNLNSTQSNPSTVGASLSSYVFRSISSSSTASINSFDDSSASLVGNSSAAAGPQRMNRIDSVSGSASVASTDIQMNAEDEEDEMLLARLAHHSRQPSTDVNLSPIHHHTQVLPNTSSGTVSAAAASLARSHQAAAHWLSTHVQMSFASVKDSVLGSKEPSTTVDEHGIDWDFWGKVINDYEGQLRKFPRQFTKRLHQGIPEPIRGMMWQLMTSSKSEMLEEEYLQLLTRHTRHEKIIQRDLARTFPNHPHFKDATGPGQNSLFNVLKAYSIYDQEIGYCQGIAFVVGPLLLNMPEEQAFCVLVRMMRDYGFRDLFSPKMIGLQQRNYQFDKLIDEQFPIVAKHLENQDIKSTMYASQWFMTLFAYRFPLDMVFRILDIVFAEGPESVLRFAVALIKHNAETIITLDFEPLLEFLKSGLFDQYITNTNQLVADASAIRLSKSKLDKWTTEFNEMMYKQSPEVMEAEHAKSQYRQLVEEYKVLESNYEILNREHVDLANHLGDVSGDRDIHCEREEELEQQVKALKLILSTDRKHAENEVRSEMNRLAERNSDLVRANAELQDDLDDITAQLADTKLRLVQSETDKEELKKKLDNLRKALGA</sequence>
<evidence type="ECO:0000313" key="6">
    <source>
        <dbReference type="EMBL" id="OAJ43077.1"/>
    </source>
</evidence>
<name>A0A177WSG0_BATDL</name>
<evidence type="ECO:0000256" key="2">
    <source>
        <dbReference type="ARBA" id="ARBA00023054"/>
    </source>
</evidence>
<dbReference type="InterPro" id="IPR035969">
    <property type="entry name" value="Rab-GAP_TBC_sf"/>
</dbReference>
<dbReference type="Pfam" id="PF23436">
    <property type="entry name" value="RabGap-TBC_2"/>
    <property type="match status" value="1"/>
</dbReference>
<evidence type="ECO:0000256" key="1">
    <source>
        <dbReference type="ARBA" id="ARBA00022468"/>
    </source>
</evidence>
<dbReference type="SUPFAM" id="SSF47923">
    <property type="entry name" value="Ypt/Rab-GAP domain of gyp1p"/>
    <property type="match status" value="2"/>
</dbReference>
<dbReference type="VEuPathDB" id="FungiDB:BDEG_26462"/>
<dbReference type="EMBL" id="DS022309">
    <property type="protein sequence ID" value="OAJ43077.1"/>
    <property type="molecule type" value="Genomic_DNA"/>
</dbReference>
<feature type="compositionally biased region" description="Polar residues" evidence="4">
    <location>
        <begin position="132"/>
        <end position="141"/>
    </location>
</feature>